<evidence type="ECO:0000313" key="3">
    <source>
        <dbReference type="EMBL" id="KAG5642359.1"/>
    </source>
</evidence>
<feature type="domain" description="DUF6699" evidence="2">
    <location>
        <begin position="136"/>
        <end position="237"/>
    </location>
</feature>
<dbReference type="AlphaFoldDB" id="A0A9P7KAR0"/>
<sequence>MSTSPKGTRLTLPPLLLYSQHELPPGVCTALLWDVRDHPTTFACPTGAPQYPLHAHDLMQFATTPVLKTLRITCGVLPYQHYKPPQLDGQRQHPEKYQDHPQTQHNDDPFHLPHPAHRRVHSDDSSDSQLHDYDTYTLHHPDDTDTDKWAMEAHNPHGVTVLDVLTALYTGLQTPLTHDEWDALSAKQQKRVSAAFDARWRLAGSEPGAEEVGEEVRGRGVVRADCLLHHTLFAGLTVSLVELKSCVLTVRRPQPQQSSPRRG</sequence>
<evidence type="ECO:0000313" key="4">
    <source>
        <dbReference type="Proteomes" id="UP000775547"/>
    </source>
</evidence>
<gene>
    <name evidence="3" type="ORF">DXG03_002956</name>
</gene>
<feature type="compositionally biased region" description="Basic and acidic residues" evidence="1">
    <location>
        <begin position="121"/>
        <end position="139"/>
    </location>
</feature>
<organism evidence="3 4">
    <name type="scientific">Asterophora parasitica</name>
    <dbReference type="NCBI Taxonomy" id="117018"/>
    <lineage>
        <taxon>Eukaryota</taxon>
        <taxon>Fungi</taxon>
        <taxon>Dikarya</taxon>
        <taxon>Basidiomycota</taxon>
        <taxon>Agaricomycotina</taxon>
        <taxon>Agaricomycetes</taxon>
        <taxon>Agaricomycetidae</taxon>
        <taxon>Agaricales</taxon>
        <taxon>Tricholomatineae</taxon>
        <taxon>Lyophyllaceae</taxon>
        <taxon>Asterophora</taxon>
    </lineage>
</organism>
<name>A0A9P7KAR0_9AGAR</name>
<dbReference type="EMBL" id="JABCKV010000192">
    <property type="protein sequence ID" value="KAG5642359.1"/>
    <property type="molecule type" value="Genomic_DNA"/>
</dbReference>
<proteinExistence type="predicted"/>
<feature type="region of interest" description="Disordered" evidence="1">
    <location>
        <begin position="83"/>
        <end position="139"/>
    </location>
</feature>
<keyword evidence="4" id="KW-1185">Reference proteome</keyword>
<evidence type="ECO:0000259" key="2">
    <source>
        <dbReference type="Pfam" id="PF20415"/>
    </source>
</evidence>
<comment type="caution">
    <text evidence="3">The sequence shown here is derived from an EMBL/GenBank/DDBJ whole genome shotgun (WGS) entry which is preliminary data.</text>
</comment>
<dbReference type="InterPro" id="IPR046522">
    <property type="entry name" value="DUF6699"/>
</dbReference>
<reference evidence="3" key="2">
    <citation type="submission" date="2021-10" db="EMBL/GenBank/DDBJ databases">
        <title>Phylogenomics reveals ancestral predisposition of the termite-cultivated fungus Termitomyces towards a domesticated lifestyle.</title>
        <authorList>
            <person name="Auxier B."/>
            <person name="Grum-Grzhimaylo A."/>
            <person name="Cardenas M.E."/>
            <person name="Lodge J.D."/>
            <person name="Laessoe T."/>
            <person name="Pedersen O."/>
            <person name="Smith M.E."/>
            <person name="Kuyper T.W."/>
            <person name="Franco-Molano E.A."/>
            <person name="Baroni T.J."/>
            <person name="Aanen D.K."/>
        </authorList>
    </citation>
    <scope>NUCLEOTIDE SEQUENCE</scope>
    <source>
        <strain evidence="3">AP01</strain>
        <tissue evidence="3">Mycelium</tissue>
    </source>
</reference>
<accession>A0A9P7KAR0</accession>
<dbReference type="Proteomes" id="UP000775547">
    <property type="component" value="Unassembled WGS sequence"/>
</dbReference>
<dbReference type="Pfam" id="PF20415">
    <property type="entry name" value="DUF6699"/>
    <property type="match status" value="1"/>
</dbReference>
<feature type="compositionally biased region" description="Basic and acidic residues" evidence="1">
    <location>
        <begin position="90"/>
        <end position="99"/>
    </location>
</feature>
<reference evidence="3" key="1">
    <citation type="submission" date="2020-07" db="EMBL/GenBank/DDBJ databases">
        <authorList>
            <person name="Nieuwenhuis M."/>
            <person name="Van De Peppel L.J.J."/>
        </authorList>
    </citation>
    <scope>NUCLEOTIDE SEQUENCE</scope>
    <source>
        <strain evidence="3">AP01</strain>
        <tissue evidence="3">Mycelium</tissue>
    </source>
</reference>
<protein>
    <recommendedName>
        <fullName evidence="2">DUF6699 domain-containing protein</fullName>
    </recommendedName>
</protein>
<evidence type="ECO:0000256" key="1">
    <source>
        <dbReference type="SAM" id="MobiDB-lite"/>
    </source>
</evidence>
<dbReference type="OrthoDB" id="3144234at2759"/>